<organism evidence="3">
    <name type="scientific">uncultured Dysgonomonas sp</name>
    <dbReference type="NCBI Taxonomy" id="206096"/>
    <lineage>
        <taxon>Bacteria</taxon>
        <taxon>Pseudomonadati</taxon>
        <taxon>Bacteroidota</taxon>
        <taxon>Bacteroidia</taxon>
        <taxon>Bacteroidales</taxon>
        <taxon>Dysgonomonadaceae</taxon>
        <taxon>Dysgonomonas</taxon>
        <taxon>environmental samples</taxon>
    </lineage>
</organism>
<proteinExistence type="inferred from homology"/>
<dbReference type="InterPro" id="IPR001599">
    <property type="entry name" value="Macroglobln_a2"/>
</dbReference>
<protein>
    <recommendedName>
        <fullName evidence="2">Alpha-2-macroglobulin domain-containing protein</fullName>
    </recommendedName>
</protein>
<dbReference type="Gene3D" id="2.20.130.20">
    <property type="match status" value="1"/>
</dbReference>
<dbReference type="Pfam" id="PF17973">
    <property type="entry name" value="bMG10"/>
    <property type="match status" value="1"/>
</dbReference>
<dbReference type="Gene3D" id="2.60.40.1930">
    <property type="match status" value="1"/>
</dbReference>
<dbReference type="RefSeq" id="WP_296948156.1">
    <property type="nucleotide sequence ID" value="NZ_LT599021.1"/>
</dbReference>
<dbReference type="PANTHER" id="PTHR40094">
    <property type="entry name" value="ALPHA-2-MACROGLOBULIN HOMOLOG"/>
    <property type="match status" value="1"/>
</dbReference>
<dbReference type="SMART" id="SM01360">
    <property type="entry name" value="A2M"/>
    <property type="match status" value="1"/>
</dbReference>
<dbReference type="InterPro" id="IPR008930">
    <property type="entry name" value="Terpenoid_cyclase/PrenylTrfase"/>
</dbReference>
<dbReference type="Gene3D" id="2.60.40.10">
    <property type="entry name" value="Immunoglobulins"/>
    <property type="match status" value="1"/>
</dbReference>
<dbReference type="Pfam" id="PF00207">
    <property type="entry name" value="A2M"/>
    <property type="match status" value="1"/>
</dbReference>
<dbReference type="InterPro" id="IPR013783">
    <property type="entry name" value="Ig-like_fold"/>
</dbReference>
<comment type="similarity">
    <text evidence="1">Belongs to the protease inhibitor I39 (alpha-2-macroglobulin) family. Bacterial alpha-2-macroglobulin subfamily.</text>
</comment>
<gene>
    <name evidence="3" type="ORF">KL86DYS2_11175</name>
</gene>
<dbReference type="InterPro" id="IPR051802">
    <property type="entry name" value="YfhM-like"/>
</dbReference>
<evidence type="ECO:0000313" key="3">
    <source>
        <dbReference type="EMBL" id="SBV96888.1"/>
    </source>
</evidence>
<dbReference type="Pfam" id="PF01835">
    <property type="entry name" value="MG2"/>
    <property type="match status" value="1"/>
</dbReference>
<accession>A0A212JBU6</accession>
<evidence type="ECO:0000256" key="1">
    <source>
        <dbReference type="ARBA" id="ARBA00010556"/>
    </source>
</evidence>
<dbReference type="SUPFAM" id="SSF48239">
    <property type="entry name" value="Terpenoid cyclases/Protein prenyltransferases"/>
    <property type="match status" value="1"/>
</dbReference>
<sequence>MKKHLFFILLFFSLSSIMRSQTSNNKYENEWKNIEQLASEDLPQSALQSVDDVLKMAISEKNNTQVIKALIYKNKFKKEIDFSDNEGILSDLRQLLNQSNDTTEKALLNSMLAEAYLDYYNANSWEINRRTNLSDVIPDDIKEWTGNIFVNKIADHLKLSVADIATLKKHTTKEYDDIINLGKDTERFPTLYDFLMKRAIEIAENIQNIDNSEFDPTLIGLDIKQLILPADEFVKISMKSASGNRMLAYTYYQQYLKDLLDRNMTATIISMEIGKITFTQNKSNSFTPKDVLDTYLKLEKKYESNENCSEIIAKIVDAYNYGADGMDIAKRNETIYAWLKKGLDKYPKSYGARILLQQLNVLESPILLVNGKNLQYPHEEIRLKVEYKNVKTDSIAPFKLLRKLNGKYSLIKEYSLNLTSKTTYNADTLDLNIGKLQPGEYTFTTRTVEELNKEIPKGEEEDMLYNRWDDNKFKFIVSSLMTFSRNSAKNEYEIFVVDRNSGKPIKDATVRIHSIVRKKDDKKILLARLKTNEIGIATFIDSRDIKDLYSVAKYKVELGADSCLQAENLNSNSYRWERTVPHSTQENTINIFTDRSIYRPGQTVYFKAIVIDKESKVLANQTCTIELLDVNDETVTEKDIITNEFGSASGEFILPQSGSLGQYSIMATGGGAGTNYFKVEEYKRPTFEITFDKLKETYAFGEEIKLKGYAKNYSGVSLQQTEVNYTITRKQLDIWRWGRGYKAPFTDGVVKTNEDGSFEVVFTPQPGDEKKYTSFNQQNYTFEVTTTVTDVNGETQSNQYSINVGNISMAINIDIPSQIEKSGNDKINIGAKNLQGEDIKTSGTYILYSLSENDSINKKVFDATFETGEQAKLKSFLQSLPSGKYQLKVKALDSKNNEIEEKANFILYSFSDKKPPIKTNEWLVKKNTSLSPNKPAEVIFGVSDKDIYVLYQLNNNKKVFERRFIKMSEANQLFTVPYKAEYGEEIYMSFTFVKDGKLYNQNVSLAKETEKTDTKLNLKLEVFRDKLRPGQAETWTISVKDTTNTPSIAEVLASMYDVSLDKLYPYMAWNFNHPYIGKEAIYPISFDYPSRYWNLDESKWFYAGSLYMAEMNTSEEKTPARRFDQLNWFGYINQSFEEYIYEKSNQSIGIITSSGIGSDGIFAADMAVLNESMVTGVESTPAPPRLAQSKRLDGYFAADSISRQEETVNEENNAPTPQIRQNFNETAFFYPQLRTNEKGETLISFTVPESNTTWRFRALAHDKNSRVGTLEQFVITQKELMVTPNMPRFVRQGDKTSISTKISNLSENAISGNVRIEFFDPATDKAIDLRIPNQDQKFSVDKGASTSAQWTFDVPEGIELIGCRIVAQNETFSDGEQHVLAVLSNRMMVTECMPIDVTKAGTNTFTFDKLYNNTSSTASSYRLTLEYASNPAWHAIQALPSFSNPTSENAVNWFASYYVNTLGSSIIRQYPKVGSMIEAWKKQGGDKQTFVSKLQKDEELKNVLLEETPWVLDAKNEAEQMQRLSLLFDLNNTKQMTDAATKKLQDLQNTNDGGWSWYKGMYPSRSVTQYILYGYAKLQQVGQVEYPEDVKEMQINALKFIDSQILKDFENLKKNNKNWEKTTSVSTNQLEYAYVRSFYRDIPIDQAIRAAERFYTNVASKNWQKLDLYEKSILSVVLKRNGEKELANKIIKSIREYAVKSQKTGMYWPNNRNQIFMSLSAISVHTFLMDALQEVGSSQEEMDMLKRWLVNQKRTQIWESTHASIDAITALLSTGSNWFASEETPVISVGNEKIEPENKEVGTGYFKKVWDKAEIKNEMGKVEVTTSDTRPAYGALYWQYYENLDKITAHKGDLNVEKQLFKEINTATGKSLSQITENNPLAVGDKVVVRLTVRTDKDMEFVHLKDMRASCFEPTQTISGIKWNEGLMYYQTSKDASTNFYFDVMPKGTYVFEYPVYVNRTGEYANGITTIQCMYAPEFVSHTAGIKVTVKEKE</sequence>
<dbReference type="InterPro" id="IPR002890">
    <property type="entry name" value="MG2"/>
</dbReference>
<name>A0A212JBU6_9BACT</name>
<dbReference type="PANTHER" id="PTHR40094:SF1">
    <property type="entry name" value="UBIQUITIN DOMAIN-CONTAINING PROTEIN"/>
    <property type="match status" value="1"/>
</dbReference>
<evidence type="ECO:0000259" key="2">
    <source>
        <dbReference type="SMART" id="SM01360"/>
    </source>
</evidence>
<feature type="domain" description="Alpha-2-macroglobulin" evidence="2">
    <location>
        <begin position="1226"/>
        <end position="1316"/>
    </location>
</feature>
<reference evidence="3" key="1">
    <citation type="submission" date="2016-04" db="EMBL/GenBank/DDBJ databases">
        <authorList>
            <person name="Evans L.H."/>
            <person name="Alamgir A."/>
            <person name="Owens N."/>
            <person name="Weber N.D."/>
            <person name="Virtaneva K."/>
            <person name="Barbian K."/>
            <person name="Babar A."/>
            <person name="Rosenke K."/>
        </authorList>
    </citation>
    <scope>NUCLEOTIDE SEQUENCE</scope>
    <source>
        <strain evidence="3">86-2</strain>
    </source>
</reference>
<dbReference type="InterPro" id="IPR041246">
    <property type="entry name" value="Bact_MG10"/>
</dbReference>
<dbReference type="EMBL" id="FLUL01000001">
    <property type="protein sequence ID" value="SBV96888.1"/>
    <property type="molecule type" value="Genomic_DNA"/>
</dbReference>
<dbReference type="Gene3D" id="1.50.10.20">
    <property type="match status" value="1"/>
</dbReference>
<dbReference type="GO" id="GO:0004866">
    <property type="term" value="F:endopeptidase inhibitor activity"/>
    <property type="evidence" value="ECO:0007669"/>
    <property type="project" value="InterPro"/>
</dbReference>